<dbReference type="NCBIfam" id="TIGR00229">
    <property type="entry name" value="sensory_box"/>
    <property type="match status" value="1"/>
</dbReference>
<dbReference type="PROSITE" id="PS50112">
    <property type="entry name" value="PAS"/>
    <property type="match status" value="1"/>
</dbReference>
<protein>
    <submittedName>
        <fullName evidence="6">PAS domain-containing protein</fullName>
    </submittedName>
</protein>
<evidence type="ECO:0000256" key="1">
    <source>
        <dbReference type="ARBA" id="ARBA00022630"/>
    </source>
</evidence>
<evidence type="ECO:0000256" key="2">
    <source>
        <dbReference type="ARBA" id="ARBA00022643"/>
    </source>
</evidence>
<evidence type="ECO:0000313" key="6">
    <source>
        <dbReference type="EMBL" id="MBT2160199.1"/>
    </source>
</evidence>
<dbReference type="InterPro" id="IPR000014">
    <property type="entry name" value="PAS"/>
</dbReference>
<reference evidence="7" key="1">
    <citation type="submission" date="2023-07" db="EMBL/GenBank/DDBJ databases">
        <title>Zobellia barbeyronii sp. nov., a new marine flavobacterium, isolated from green and red algae.</title>
        <authorList>
            <person name="Nedashkovskaya O.I."/>
            <person name="Otstavnykh N."/>
            <person name="Zhukova N."/>
            <person name="Guzev K."/>
            <person name="Chausova V."/>
            <person name="Tekutyeva L."/>
            <person name="Mikhailov V."/>
            <person name="Isaeva M."/>
        </authorList>
    </citation>
    <scope>NUCLEOTIDE SEQUENCE [LARGE SCALE GENOMIC DNA]</scope>
    <source>
        <strain evidence="7">KMM 6746</strain>
    </source>
</reference>
<evidence type="ECO:0000256" key="3">
    <source>
        <dbReference type="ARBA" id="ARBA00022991"/>
    </source>
</evidence>
<dbReference type="Proteomes" id="UP000740413">
    <property type="component" value="Unassembled WGS sequence"/>
</dbReference>
<keyword evidence="7" id="KW-1185">Reference proteome</keyword>
<dbReference type="EMBL" id="JACATN010000001">
    <property type="protein sequence ID" value="MBT2160199.1"/>
    <property type="molecule type" value="Genomic_DNA"/>
</dbReference>
<keyword evidence="2" id="KW-0288">FMN</keyword>
<sequence>MMKAYDEAADKFYSKISISPVPLASWDVHSFNFHELCENGKEAIFIQNIAERNRWSYRKIDSLSLQSGEVVVITNSKLAIVHATSNMVSMSGYKTEEIIGKTPKLFQGKETSQETLAEIKTAIESKSPFEAVILNYKKDGSTYNCRIKAEPIFNNRGKLVNYIAYEREVA</sequence>
<dbReference type="InterPro" id="IPR000700">
    <property type="entry name" value="PAS-assoc_C"/>
</dbReference>
<dbReference type="SUPFAM" id="SSF55785">
    <property type="entry name" value="PYP-like sensor domain (PAS domain)"/>
    <property type="match status" value="1"/>
</dbReference>
<feature type="domain" description="PAC" evidence="5">
    <location>
        <begin position="127"/>
        <end position="170"/>
    </location>
</feature>
<dbReference type="InterPro" id="IPR035965">
    <property type="entry name" value="PAS-like_dom_sf"/>
</dbReference>
<gene>
    <name evidence="6" type="ORF">HW347_02920</name>
</gene>
<dbReference type="PROSITE" id="PS50113">
    <property type="entry name" value="PAC"/>
    <property type="match status" value="1"/>
</dbReference>
<proteinExistence type="predicted"/>
<organism evidence="6 7">
    <name type="scientific">Zobellia barbeyronii</name>
    <dbReference type="NCBI Taxonomy" id="2748009"/>
    <lineage>
        <taxon>Bacteria</taxon>
        <taxon>Pseudomonadati</taxon>
        <taxon>Bacteroidota</taxon>
        <taxon>Flavobacteriia</taxon>
        <taxon>Flavobacteriales</taxon>
        <taxon>Flavobacteriaceae</taxon>
        <taxon>Zobellia</taxon>
    </lineage>
</organism>
<evidence type="ECO:0000313" key="7">
    <source>
        <dbReference type="Proteomes" id="UP000740413"/>
    </source>
</evidence>
<evidence type="ECO:0000259" key="5">
    <source>
        <dbReference type="PROSITE" id="PS50113"/>
    </source>
</evidence>
<evidence type="ECO:0000259" key="4">
    <source>
        <dbReference type="PROSITE" id="PS50112"/>
    </source>
</evidence>
<keyword evidence="1" id="KW-0285">Flavoprotein</keyword>
<dbReference type="Pfam" id="PF13426">
    <property type="entry name" value="PAS_9"/>
    <property type="match status" value="1"/>
</dbReference>
<comment type="caution">
    <text evidence="6">The sequence shown here is derived from an EMBL/GenBank/DDBJ whole genome shotgun (WGS) entry which is preliminary data.</text>
</comment>
<keyword evidence="3" id="KW-0157">Chromophore</keyword>
<name>A0ABS5WAF5_9FLAO</name>
<feature type="domain" description="PAS" evidence="4">
    <location>
        <begin position="71"/>
        <end position="126"/>
    </location>
</feature>
<dbReference type="PANTHER" id="PTHR47429:SF2">
    <property type="entry name" value="PROTEIN TWIN LOV 1"/>
    <property type="match status" value="1"/>
</dbReference>
<dbReference type="PANTHER" id="PTHR47429">
    <property type="entry name" value="PROTEIN TWIN LOV 1"/>
    <property type="match status" value="1"/>
</dbReference>
<accession>A0ABS5WAF5</accession>
<dbReference type="RefSeq" id="WP_214610444.1">
    <property type="nucleotide sequence ID" value="NZ_JACATN010000001.1"/>
</dbReference>
<dbReference type="CDD" id="cd00130">
    <property type="entry name" value="PAS"/>
    <property type="match status" value="1"/>
</dbReference>
<dbReference type="Gene3D" id="3.30.450.20">
    <property type="entry name" value="PAS domain"/>
    <property type="match status" value="1"/>
</dbReference>